<dbReference type="InterPro" id="IPR015802">
    <property type="entry name" value="Cu_amine_oxidase_N3"/>
</dbReference>
<comment type="cofactor">
    <cofactor evidence="8">
        <name>Cu cation</name>
        <dbReference type="ChEBI" id="CHEBI:23378"/>
    </cofactor>
    <text evidence="8">Contains 1 topaquinone per subunit.</text>
</comment>
<dbReference type="EC" id="1.4.3.-" evidence="8"/>
<sequence>MNLKTILLVLLFVLVAIFVLVCIMLTTSEKQSSCAYQPQAFPEHLHSEWSWLFADLTQEELIRVVQYLKSNLGVILEDASHASPSDNCIYFIDLYLPPKADTLLFLDHGGSRPPRQALAVVYYGNQPDPNVTEYVVGPLPELKYHQDVTVQKYGGQIPYHRRPPLAAEYKQMVHFLHSIVFPTAPSFMQEVLNYDGTNLAVMTTSPRGLKSGDRETWLVVFQNVIGYFLHPVGLEVLLDHSSLDTSHWIVKEVFYNGQYYRDLAQLEREFTEGHVHVEKVKRVPDDRDSTSMKPRVHHAEPGPLQYEPYGPRYSVRKNQVHSSCWSFAFRMDVSRGPHLLDIRFKGQRIIYELSVQDSMSIYGSSNPGGMSTRYMDLSFGIGRFVNPLVRGVDCPYSATFLDVHFLAGAERPIIIQDAICVFEQDIGRPLRRHYSNLQSLYYGGLPGTALVFRSVTTIGNYDYIWDFIFYPNGAIESKVQATGFVSSSFLHGNGLDYGNRVGDHTLGTIHTHFIGYKVDLDVGGKFPSLVGRFRLLVGLHLSAFWTFSVLSIHPPFMFKFFLLPTNGHWHFHQLKVQISVKVVGVFVPSSPYVCACICKSMTVKIAGHLCIHLAQVYI</sequence>
<keyword evidence="2 8" id="KW-0479">Metal-binding</keyword>
<feature type="domain" description="Copper amine oxidase N3-terminal" evidence="11">
    <location>
        <begin position="165"/>
        <end position="257"/>
    </location>
</feature>
<feature type="active site" description="Schiff-base intermediate with substrate; via topaquinone" evidence="6">
    <location>
        <position position="461"/>
    </location>
</feature>
<evidence type="ECO:0000259" key="9">
    <source>
        <dbReference type="Pfam" id="PF01179"/>
    </source>
</evidence>
<dbReference type="FunFam" id="3.10.450.40:FF:000007">
    <property type="entry name" value="Amine oxidase"/>
    <property type="match status" value="1"/>
</dbReference>
<evidence type="ECO:0000256" key="5">
    <source>
        <dbReference type="ARBA" id="ARBA00023008"/>
    </source>
</evidence>
<dbReference type="Gene3D" id="2.70.98.20">
    <property type="entry name" value="Copper amine oxidase, catalytic domain"/>
    <property type="match status" value="1"/>
</dbReference>
<dbReference type="Proteomes" id="UP000694545">
    <property type="component" value="Unplaced"/>
</dbReference>
<evidence type="ECO:0000313" key="12">
    <source>
        <dbReference type="Ensembl" id="ENSVKKP00000008487.1"/>
    </source>
</evidence>
<dbReference type="PROSITE" id="PS01164">
    <property type="entry name" value="COPPER_AMINE_OXID_1"/>
    <property type="match status" value="1"/>
</dbReference>
<dbReference type="SUPFAM" id="SSF54416">
    <property type="entry name" value="Amine oxidase N-terminal region"/>
    <property type="match status" value="2"/>
</dbReference>
<organism evidence="12 13">
    <name type="scientific">Varanus komodoensis</name>
    <name type="common">Komodo dragon</name>
    <dbReference type="NCBI Taxonomy" id="61221"/>
    <lineage>
        <taxon>Eukaryota</taxon>
        <taxon>Metazoa</taxon>
        <taxon>Chordata</taxon>
        <taxon>Craniata</taxon>
        <taxon>Vertebrata</taxon>
        <taxon>Euteleostomi</taxon>
        <taxon>Lepidosauria</taxon>
        <taxon>Squamata</taxon>
        <taxon>Bifurcata</taxon>
        <taxon>Unidentata</taxon>
        <taxon>Episquamata</taxon>
        <taxon>Toxicofera</taxon>
        <taxon>Anguimorpha</taxon>
        <taxon>Paleoanguimorpha</taxon>
        <taxon>Varanoidea</taxon>
        <taxon>Varanidae</taxon>
        <taxon>Varanus</taxon>
    </lineage>
</organism>
<dbReference type="AlphaFoldDB" id="A0A8D2JGF5"/>
<keyword evidence="13" id="KW-1185">Reference proteome</keyword>
<dbReference type="GO" id="GO:0009308">
    <property type="term" value="P:amine metabolic process"/>
    <property type="evidence" value="ECO:0007669"/>
    <property type="project" value="UniProtKB-UniRule"/>
</dbReference>
<evidence type="ECO:0000256" key="7">
    <source>
        <dbReference type="PIRSR" id="PIRSR600269-51"/>
    </source>
</evidence>
<accession>A0A8D2JGF5</accession>
<dbReference type="Ensembl" id="ENSVKKT00000008704.1">
    <property type="protein sequence ID" value="ENSVKKP00000008487.1"/>
    <property type="gene ID" value="ENSVKKG00000006035.1"/>
</dbReference>
<comment type="PTM">
    <text evidence="7 8">Topaquinone (TPQ) is generated by copper-dependent autoxidation of a specific tyrosyl residue.</text>
</comment>
<evidence type="ECO:0000256" key="1">
    <source>
        <dbReference type="ARBA" id="ARBA00007983"/>
    </source>
</evidence>
<evidence type="ECO:0000256" key="2">
    <source>
        <dbReference type="ARBA" id="ARBA00022723"/>
    </source>
</evidence>
<dbReference type="GO" id="GO:0005507">
    <property type="term" value="F:copper ion binding"/>
    <property type="evidence" value="ECO:0007669"/>
    <property type="project" value="InterPro"/>
</dbReference>
<reference evidence="12" key="2">
    <citation type="submission" date="2025-09" db="UniProtKB">
        <authorList>
            <consortium name="Ensembl"/>
        </authorList>
    </citation>
    <scope>IDENTIFICATION</scope>
</reference>
<feature type="domain" description="Copper amine oxidase catalytic" evidence="9">
    <location>
        <begin position="305"/>
        <end position="525"/>
    </location>
</feature>
<reference evidence="12" key="1">
    <citation type="submission" date="2025-08" db="UniProtKB">
        <authorList>
            <consortium name="Ensembl"/>
        </authorList>
    </citation>
    <scope>IDENTIFICATION</scope>
</reference>
<dbReference type="PANTHER" id="PTHR10638:SF4">
    <property type="entry name" value="RETINA-SPECIFIC COPPER AMINE OXIDASE"/>
    <property type="match status" value="1"/>
</dbReference>
<evidence type="ECO:0000256" key="3">
    <source>
        <dbReference type="ARBA" id="ARBA00022772"/>
    </source>
</evidence>
<dbReference type="FunFam" id="3.10.450.40:FF:000001">
    <property type="entry name" value="Amine oxidase"/>
    <property type="match status" value="1"/>
</dbReference>
<dbReference type="Pfam" id="PF02727">
    <property type="entry name" value="Cu_amine_oxidN2"/>
    <property type="match status" value="1"/>
</dbReference>
<keyword evidence="5 8" id="KW-0186">Copper</keyword>
<protein>
    <recommendedName>
        <fullName evidence="8">Amine oxidase</fullName>
        <ecNumber evidence="8">1.4.3.-</ecNumber>
    </recommendedName>
</protein>
<dbReference type="GO" id="GO:0005886">
    <property type="term" value="C:plasma membrane"/>
    <property type="evidence" value="ECO:0007669"/>
    <property type="project" value="TreeGrafter"/>
</dbReference>
<keyword evidence="4 8" id="KW-0560">Oxidoreductase</keyword>
<dbReference type="Pfam" id="PF02728">
    <property type="entry name" value="Cu_amine_oxidN3"/>
    <property type="match status" value="1"/>
</dbReference>
<evidence type="ECO:0000259" key="10">
    <source>
        <dbReference type="Pfam" id="PF02727"/>
    </source>
</evidence>
<dbReference type="SUPFAM" id="SSF49998">
    <property type="entry name" value="Amine oxidase catalytic domain"/>
    <property type="match status" value="1"/>
</dbReference>
<dbReference type="GO" id="GO:0008131">
    <property type="term" value="F:primary methylamine oxidase activity"/>
    <property type="evidence" value="ECO:0007669"/>
    <property type="project" value="InterPro"/>
</dbReference>
<dbReference type="PANTHER" id="PTHR10638">
    <property type="entry name" value="COPPER AMINE OXIDASE"/>
    <property type="match status" value="1"/>
</dbReference>
<evidence type="ECO:0000256" key="6">
    <source>
        <dbReference type="PIRSR" id="PIRSR600269-50"/>
    </source>
</evidence>
<dbReference type="InterPro" id="IPR015798">
    <property type="entry name" value="Cu_amine_oxidase_C"/>
</dbReference>
<keyword evidence="3 6" id="KW-0801">TPQ</keyword>
<comment type="similarity">
    <text evidence="1 8">Belongs to the copper/topaquinone oxidase family.</text>
</comment>
<dbReference type="InterPro" id="IPR016182">
    <property type="entry name" value="Cu_amine_oxidase_N-reg"/>
</dbReference>
<evidence type="ECO:0000259" key="11">
    <source>
        <dbReference type="Pfam" id="PF02728"/>
    </source>
</evidence>
<feature type="domain" description="Copper amine oxidase N2-terminal" evidence="10">
    <location>
        <begin position="64"/>
        <end position="144"/>
    </location>
</feature>
<name>A0A8D2JGF5_VARKO</name>
<dbReference type="InterPro" id="IPR015800">
    <property type="entry name" value="Cu_amine_oxidase_N2"/>
</dbReference>
<evidence type="ECO:0000313" key="13">
    <source>
        <dbReference type="Proteomes" id="UP000694545"/>
    </source>
</evidence>
<dbReference type="PRINTS" id="PR00766">
    <property type="entry name" value="CUDAOXIDASE"/>
</dbReference>
<feature type="active site" description="Proton acceptor" evidence="6">
    <location>
        <position position="376"/>
    </location>
</feature>
<evidence type="ECO:0000256" key="8">
    <source>
        <dbReference type="RuleBase" id="RU000672"/>
    </source>
</evidence>
<dbReference type="OMA" id="HWIVKKV"/>
<dbReference type="Gene3D" id="3.10.450.40">
    <property type="match status" value="2"/>
</dbReference>
<dbReference type="GO" id="GO:0048038">
    <property type="term" value="F:quinone binding"/>
    <property type="evidence" value="ECO:0007669"/>
    <property type="project" value="InterPro"/>
</dbReference>
<dbReference type="InterPro" id="IPR000269">
    <property type="entry name" value="Cu_amine_oxidase"/>
</dbReference>
<evidence type="ECO:0000256" key="4">
    <source>
        <dbReference type="ARBA" id="ARBA00023002"/>
    </source>
</evidence>
<proteinExistence type="inferred from homology"/>
<dbReference type="InterPro" id="IPR036460">
    <property type="entry name" value="Cu_amine_oxidase_C_sf"/>
</dbReference>
<dbReference type="Pfam" id="PF01179">
    <property type="entry name" value="Cu_amine_oxid"/>
    <property type="match status" value="1"/>
</dbReference>
<feature type="modified residue" description="2',4',5'-topaquinone" evidence="7">
    <location>
        <position position="461"/>
    </location>
</feature>
<dbReference type="InterPro" id="IPR049948">
    <property type="entry name" value="Cu_Am_ox_TPQ-bd"/>
</dbReference>